<dbReference type="Gene3D" id="4.10.240.10">
    <property type="entry name" value="Zn(2)-C6 fungal-type DNA-binding domain"/>
    <property type="match status" value="1"/>
</dbReference>
<reference evidence="9 10" key="1">
    <citation type="journal article" date="2024" name="Commun. Biol.">
        <title>Comparative genomic analysis of thermophilic fungi reveals convergent evolutionary adaptations and gene losses.</title>
        <authorList>
            <person name="Steindorff A.S."/>
            <person name="Aguilar-Pontes M.V."/>
            <person name="Robinson A.J."/>
            <person name="Andreopoulos B."/>
            <person name="LaButti K."/>
            <person name="Kuo A."/>
            <person name="Mondo S."/>
            <person name="Riley R."/>
            <person name="Otillar R."/>
            <person name="Haridas S."/>
            <person name="Lipzen A."/>
            <person name="Grimwood J."/>
            <person name="Schmutz J."/>
            <person name="Clum A."/>
            <person name="Reid I.D."/>
            <person name="Moisan M.C."/>
            <person name="Butler G."/>
            <person name="Nguyen T.T.M."/>
            <person name="Dewar K."/>
            <person name="Conant G."/>
            <person name="Drula E."/>
            <person name="Henrissat B."/>
            <person name="Hansel C."/>
            <person name="Singer S."/>
            <person name="Hutchinson M.I."/>
            <person name="de Vries R.P."/>
            <person name="Natvig D.O."/>
            <person name="Powell A.J."/>
            <person name="Tsang A."/>
            <person name="Grigoriev I.V."/>
        </authorList>
    </citation>
    <scope>NUCLEOTIDE SEQUENCE [LARGE SCALE GENOMIC DNA]</scope>
    <source>
        <strain evidence="9 10">ATCC 24622</strain>
    </source>
</reference>
<evidence type="ECO:0000256" key="1">
    <source>
        <dbReference type="ARBA" id="ARBA00004123"/>
    </source>
</evidence>
<evidence type="ECO:0000256" key="3">
    <source>
        <dbReference type="ARBA" id="ARBA00023015"/>
    </source>
</evidence>
<keyword evidence="3" id="KW-0805">Transcription regulation</keyword>
<evidence type="ECO:0000259" key="8">
    <source>
        <dbReference type="PROSITE" id="PS50048"/>
    </source>
</evidence>
<dbReference type="PROSITE" id="PS00463">
    <property type="entry name" value="ZN2_CY6_FUNGAL_1"/>
    <property type="match status" value="1"/>
</dbReference>
<dbReference type="PANTHER" id="PTHR37534">
    <property type="entry name" value="TRANSCRIPTIONAL ACTIVATOR PROTEIN UGA3"/>
    <property type="match status" value="1"/>
</dbReference>
<dbReference type="EMBL" id="JAZHXJ010000028">
    <property type="protein sequence ID" value="KAL1880796.1"/>
    <property type="molecule type" value="Genomic_DNA"/>
</dbReference>
<feature type="region of interest" description="Disordered" evidence="7">
    <location>
        <begin position="117"/>
        <end position="147"/>
    </location>
</feature>
<dbReference type="CDD" id="cd00067">
    <property type="entry name" value="GAL4"/>
    <property type="match status" value="1"/>
</dbReference>
<feature type="compositionally biased region" description="Polar residues" evidence="7">
    <location>
        <begin position="118"/>
        <end position="139"/>
    </location>
</feature>
<dbReference type="PANTHER" id="PTHR37534:SF12">
    <property type="entry name" value="ZN(2)-C6 FUNGAL-TYPE DOMAIN-CONTAINING PROTEIN"/>
    <property type="match status" value="1"/>
</dbReference>
<gene>
    <name evidence="9" type="ORF">VTK73DRAFT_4966</name>
</gene>
<proteinExistence type="predicted"/>
<keyword evidence="4" id="KW-0238">DNA-binding</keyword>
<feature type="region of interest" description="Disordered" evidence="7">
    <location>
        <begin position="432"/>
        <end position="467"/>
    </location>
</feature>
<protein>
    <recommendedName>
        <fullName evidence="8">Zn(2)-C6 fungal-type domain-containing protein</fullName>
    </recommendedName>
</protein>
<comment type="caution">
    <text evidence="9">The sequence shown here is derived from an EMBL/GenBank/DDBJ whole genome shotgun (WGS) entry which is preliminary data.</text>
</comment>
<evidence type="ECO:0000256" key="2">
    <source>
        <dbReference type="ARBA" id="ARBA00022833"/>
    </source>
</evidence>
<evidence type="ECO:0000256" key="4">
    <source>
        <dbReference type="ARBA" id="ARBA00023125"/>
    </source>
</evidence>
<evidence type="ECO:0000256" key="6">
    <source>
        <dbReference type="ARBA" id="ARBA00023242"/>
    </source>
</evidence>
<organism evidence="9 10">
    <name type="scientific">Phialemonium thermophilum</name>
    <dbReference type="NCBI Taxonomy" id="223376"/>
    <lineage>
        <taxon>Eukaryota</taxon>
        <taxon>Fungi</taxon>
        <taxon>Dikarya</taxon>
        <taxon>Ascomycota</taxon>
        <taxon>Pezizomycotina</taxon>
        <taxon>Sordariomycetes</taxon>
        <taxon>Sordariomycetidae</taxon>
        <taxon>Cephalothecales</taxon>
        <taxon>Cephalothecaceae</taxon>
        <taxon>Phialemonium</taxon>
    </lineage>
</organism>
<dbReference type="Proteomes" id="UP001586593">
    <property type="component" value="Unassembled WGS sequence"/>
</dbReference>
<keyword evidence="5" id="KW-0804">Transcription</keyword>
<evidence type="ECO:0000313" key="10">
    <source>
        <dbReference type="Proteomes" id="UP001586593"/>
    </source>
</evidence>
<dbReference type="SUPFAM" id="SSF57701">
    <property type="entry name" value="Zn2/Cys6 DNA-binding domain"/>
    <property type="match status" value="1"/>
</dbReference>
<dbReference type="Pfam" id="PF00172">
    <property type="entry name" value="Zn_clus"/>
    <property type="match status" value="1"/>
</dbReference>
<accession>A0ABR3XYS2</accession>
<dbReference type="InterPro" id="IPR001138">
    <property type="entry name" value="Zn2Cys6_DnaBD"/>
</dbReference>
<comment type="subcellular location">
    <subcellularLocation>
        <location evidence="1">Nucleus</location>
    </subcellularLocation>
</comment>
<evidence type="ECO:0000313" key="9">
    <source>
        <dbReference type="EMBL" id="KAL1880796.1"/>
    </source>
</evidence>
<dbReference type="Pfam" id="PF11951">
    <property type="entry name" value="Fungal_trans_2"/>
    <property type="match status" value="1"/>
</dbReference>
<keyword evidence="2" id="KW-0862">Zinc</keyword>
<feature type="domain" description="Zn(2)-C6 fungal-type" evidence="8">
    <location>
        <begin position="53"/>
        <end position="83"/>
    </location>
</feature>
<name>A0ABR3XYS2_9PEZI</name>
<keyword evidence="10" id="KW-1185">Reference proteome</keyword>
<dbReference type="PROSITE" id="PS50048">
    <property type="entry name" value="ZN2_CY6_FUNGAL_2"/>
    <property type="match status" value="1"/>
</dbReference>
<dbReference type="SMART" id="SM00066">
    <property type="entry name" value="GAL4"/>
    <property type="match status" value="1"/>
</dbReference>
<dbReference type="InterPro" id="IPR036864">
    <property type="entry name" value="Zn2-C6_fun-type_DNA-bd_sf"/>
</dbReference>
<feature type="region of interest" description="Disordered" evidence="7">
    <location>
        <begin position="1"/>
        <end position="50"/>
    </location>
</feature>
<evidence type="ECO:0000256" key="7">
    <source>
        <dbReference type="SAM" id="MobiDB-lite"/>
    </source>
</evidence>
<evidence type="ECO:0000256" key="5">
    <source>
        <dbReference type="ARBA" id="ARBA00023163"/>
    </source>
</evidence>
<keyword evidence="6" id="KW-0539">Nucleus</keyword>
<sequence>MSTASPSHRGDLVSGQTGKMAVAQSAKSKSANRATGNAASKQKSQMHRRSRTGCYTCRLRRKKCDEGSPMCTACRHLGLACEYKRPLWWSNNDARRTQKDDIKMIIKRKKINEKASHAIQTSMSSPPGLSHSLPTSATFSDPADRTRSASIDSHFGFNFNSPPSCHQEFTPYTPQVHPDFAAAYGAFPPYDIDIKTERQMFVNDVPTLRESTTSSFSTYPTPPPPQSATFPSFPPEGEWTEQVFSERREFVTEETVNIDYVDPGQQAPLAGAGPEASAALELDDRDKQLVDYFIQTVLPTLFPVLEASSPAGTSLSSDLIVPSLQSNPSYLHCCLSIAAQHFKAAMGIKSEEIDADIMRHRYATISSLCDALTRDENHQQILEATLGLIYFQCSVGRSDDGLLDIPWHQHFQAVVSLVQKLDLPRIVSSPEFNSPTQTAASDPNLTSTTPGNNHSSSNDNSELPPLQQRTPFSMTLTAWIDILGATMQGRAPVFAHTYREKHLSTTPSLGLRELTGCDDRVLYLISEIACLEALKKDGMDDITLCQHVHVLGDQIGLTEMGEPPLPFLVSGPGADNHHHHVDEGVVKSEGAAAADAPAPAPQALSAEQLRRYITAAFRLAARIHLCSLVPGFAPTQASCVGLVEKLAAVLRHIPSSQAGGFDQALVWVYLIGGSVSGQGSSLRQLIEERAARMGSALVGGFGRVYSLLREVWAQADALAAQLQQLQPQTGDGSHGLPAVAPMPLVEGSPQYVHWRDVMQMKNWDFLLI</sequence>
<feature type="compositionally biased region" description="Polar residues" evidence="7">
    <location>
        <begin position="25"/>
        <end position="43"/>
    </location>
</feature>
<dbReference type="InterPro" id="IPR021858">
    <property type="entry name" value="Fun_TF"/>
</dbReference>